<protein>
    <submittedName>
        <fullName evidence="4">TetR/AcrR family transcriptional regulator</fullName>
    </submittedName>
</protein>
<feature type="domain" description="HTH tetR-type" evidence="3">
    <location>
        <begin position="1"/>
        <end position="38"/>
    </location>
</feature>
<gene>
    <name evidence="4" type="ORF">H9926_07495</name>
</gene>
<dbReference type="EMBL" id="DWVS01000188">
    <property type="protein sequence ID" value="HJC87841.1"/>
    <property type="molecule type" value="Genomic_DNA"/>
</dbReference>
<evidence type="ECO:0000256" key="2">
    <source>
        <dbReference type="PROSITE-ProRule" id="PRU00335"/>
    </source>
</evidence>
<sequence length="164" mass="18794">NTAEIAKAAGVSTGIVYSYFHDKKDILKEAVHLYVVRLEKEFSVFFNADMKKEELPSVIEGFVDAVVSSHTMNRKAHNEFLALAFLDGDIGILFEEFENRILYRLSQKLIAAGYEEKHIMEKLRIAYGIVEQFCHDQMNGKIREEERKYSGQLIISTILSLLES</sequence>
<dbReference type="GO" id="GO:0003677">
    <property type="term" value="F:DNA binding"/>
    <property type="evidence" value="ECO:0007669"/>
    <property type="project" value="UniProtKB-UniRule"/>
</dbReference>
<reference evidence="4" key="2">
    <citation type="submission" date="2021-04" db="EMBL/GenBank/DDBJ databases">
        <authorList>
            <person name="Gilroy R."/>
        </authorList>
    </citation>
    <scope>NUCLEOTIDE SEQUENCE</scope>
    <source>
        <strain evidence="4">ChiBcec1-1630</strain>
    </source>
</reference>
<dbReference type="PROSITE" id="PS50977">
    <property type="entry name" value="HTH_TETR_2"/>
    <property type="match status" value="1"/>
</dbReference>
<dbReference type="InterPro" id="IPR009057">
    <property type="entry name" value="Homeodomain-like_sf"/>
</dbReference>
<accession>A0A9D2QHT4</accession>
<keyword evidence="1 2" id="KW-0238">DNA-binding</keyword>
<dbReference type="Gene3D" id="1.10.357.10">
    <property type="entry name" value="Tetracycline Repressor, domain 2"/>
    <property type="match status" value="1"/>
</dbReference>
<name>A0A9D2QHT4_9FIRM</name>
<dbReference type="AlphaFoldDB" id="A0A9D2QHT4"/>
<evidence type="ECO:0000313" key="5">
    <source>
        <dbReference type="Proteomes" id="UP000823922"/>
    </source>
</evidence>
<comment type="caution">
    <text evidence="4">The sequence shown here is derived from an EMBL/GenBank/DDBJ whole genome shotgun (WGS) entry which is preliminary data.</text>
</comment>
<dbReference type="InterPro" id="IPR001647">
    <property type="entry name" value="HTH_TetR"/>
</dbReference>
<feature type="DNA-binding region" description="H-T-H motif" evidence="2">
    <location>
        <begin position="1"/>
        <end position="20"/>
    </location>
</feature>
<dbReference type="SUPFAM" id="SSF46689">
    <property type="entry name" value="Homeodomain-like"/>
    <property type="match status" value="1"/>
</dbReference>
<dbReference type="Proteomes" id="UP000823922">
    <property type="component" value="Unassembled WGS sequence"/>
</dbReference>
<evidence type="ECO:0000259" key="3">
    <source>
        <dbReference type="PROSITE" id="PS50977"/>
    </source>
</evidence>
<evidence type="ECO:0000313" key="4">
    <source>
        <dbReference type="EMBL" id="HJC87841.1"/>
    </source>
</evidence>
<evidence type="ECO:0000256" key="1">
    <source>
        <dbReference type="ARBA" id="ARBA00023125"/>
    </source>
</evidence>
<organism evidence="4 5">
    <name type="scientific">Candidatus Eisenbergiella intestinigallinarum</name>
    <dbReference type="NCBI Taxonomy" id="2838549"/>
    <lineage>
        <taxon>Bacteria</taxon>
        <taxon>Bacillati</taxon>
        <taxon>Bacillota</taxon>
        <taxon>Clostridia</taxon>
        <taxon>Lachnospirales</taxon>
        <taxon>Lachnospiraceae</taxon>
        <taxon>Eisenbergiella</taxon>
    </lineage>
</organism>
<dbReference type="Pfam" id="PF00440">
    <property type="entry name" value="TetR_N"/>
    <property type="match status" value="1"/>
</dbReference>
<feature type="non-terminal residue" evidence="4">
    <location>
        <position position="1"/>
    </location>
</feature>
<proteinExistence type="predicted"/>
<reference evidence="4" key="1">
    <citation type="journal article" date="2021" name="PeerJ">
        <title>Extensive microbial diversity within the chicken gut microbiome revealed by metagenomics and culture.</title>
        <authorList>
            <person name="Gilroy R."/>
            <person name="Ravi A."/>
            <person name="Getino M."/>
            <person name="Pursley I."/>
            <person name="Horton D.L."/>
            <person name="Alikhan N.F."/>
            <person name="Baker D."/>
            <person name="Gharbi K."/>
            <person name="Hall N."/>
            <person name="Watson M."/>
            <person name="Adriaenssens E.M."/>
            <person name="Foster-Nyarko E."/>
            <person name="Jarju S."/>
            <person name="Secka A."/>
            <person name="Antonio M."/>
            <person name="Oren A."/>
            <person name="Chaudhuri R.R."/>
            <person name="La Ragione R."/>
            <person name="Hildebrand F."/>
            <person name="Pallen M.J."/>
        </authorList>
    </citation>
    <scope>NUCLEOTIDE SEQUENCE</scope>
    <source>
        <strain evidence="4">ChiBcec1-1630</strain>
    </source>
</reference>